<dbReference type="SUPFAM" id="SSF52172">
    <property type="entry name" value="CheY-like"/>
    <property type="match status" value="1"/>
</dbReference>
<dbReference type="GO" id="GO:0016491">
    <property type="term" value="F:oxidoreductase activity"/>
    <property type="evidence" value="ECO:0007669"/>
    <property type="project" value="UniProtKB-KW"/>
</dbReference>
<gene>
    <name evidence="5" type="ORF">NIES4072_69430</name>
</gene>
<protein>
    <submittedName>
        <fullName evidence="5">Response regulator receiver modulated FAD-dependent pyridine nucleotide-disulfide oxidoreductase</fullName>
    </submittedName>
</protein>
<dbReference type="Gene3D" id="3.50.50.60">
    <property type="entry name" value="FAD/NAD(P)-binding domain"/>
    <property type="match status" value="2"/>
</dbReference>
<organism evidence="5 6">
    <name type="scientific">Nostoc commune NIES-4072</name>
    <dbReference type="NCBI Taxonomy" id="2005467"/>
    <lineage>
        <taxon>Bacteria</taxon>
        <taxon>Bacillati</taxon>
        <taxon>Cyanobacteriota</taxon>
        <taxon>Cyanophyceae</taxon>
        <taxon>Nostocales</taxon>
        <taxon>Nostocaceae</taxon>
        <taxon>Nostoc</taxon>
    </lineage>
</organism>
<dbReference type="InterPro" id="IPR011006">
    <property type="entry name" value="CheY-like_superfamily"/>
</dbReference>
<accession>A0A2R5G5A5</accession>
<dbReference type="PRINTS" id="PR00368">
    <property type="entry name" value="FADPNR"/>
</dbReference>
<dbReference type="InterPro" id="IPR001789">
    <property type="entry name" value="Sig_transdc_resp-reg_receiver"/>
</dbReference>
<dbReference type="SUPFAM" id="SSF52833">
    <property type="entry name" value="Thioredoxin-like"/>
    <property type="match status" value="1"/>
</dbReference>
<dbReference type="RefSeq" id="WP_109013126.1">
    <property type="nucleotide sequence ID" value="NZ_BDUD01000002.1"/>
</dbReference>
<comment type="caution">
    <text evidence="5">The sequence shown here is derived from an EMBL/GenBank/DDBJ whole genome shotgun (WGS) entry which is preliminary data.</text>
</comment>
<keyword evidence="2" id="KW-0560">Oxidoreductase</keyword>
<keyword evidence="3" id="KW-0597">Phosphoprotein</keyword>
<sequence length="554" mass="60880">MVKPVILTVDDDPEVLQAVSRDLRYQYGDRFRIIRADSGIAALNTVQQLKLRNEPVALFLVDQRMPQMGGVEFLERAKDIFPDAKRTLLTAYADTDAAIKSINSAKLDYYLLKPWNPPEERLYPVLDDLLDDWLLAFRPPFEGIRVIGNRWSPFSHQVKDFLARNQIPYNWLDIELEEDAVKLVKYAEANGREQLPLVLFPDGSRLIQPSNLEIATKIGLQTQAERPFYDLAIIGAGPAGLAAAVYGASEGLNTVLIEREAPGGQAGTSSRIENYLGFPVGLSGNDLARRAVTQARRFGVEILTPQAVTGVRLEDPYRVLELVDGSEISCHALLIATGVSYRWLNIPGAKKLTGAGIYYGAAMTEAITCRNEEIYLVGGANSAGQAAMYFSKYANKVIMLVRGESLSSSMSQYLIDQIAATENIKVCTGCSVVEVKGDEHLEEIVIAHTQTGQTETVPTRSLFIFIGASPKTDWLDGVIQRDIQGFIITGPDLMHNGKPSQGWHLERSPFLLEASVPGIFAAGDVRHGSTKRVASSVGEGAIAIQFVHRYLSNV</sequence>
<keyword evidence="1" id="KW-0285">Flavoprotein</keyword>
<dbReference type="SUPFAM" id="SSF51905">
    <property type="entry name" value="FAD/NAD(P)-binding domain"/>
    <property type="match status" value="1"/>
</dbReference>
<dbReference type="InterPro" id="IPR036249">
    <property type="entry name" value="Thioredoxin-like_sf"/>
</dbReference>
<dbReference type="AlphaFoldDB" id="A0A2R5G5A5"/>
<name>A0A2R5G5A5_NOSCO</name>
<dbReference type="InterPro" id="IPR036188">
    <property type="entry name" value="FAD/NAD-bd_sf"/>
</dbReference>
<dbReference type="Pfam" id="PF00072">
    <property type="entry name" value="Response_reg"/>
    <property type="match status" value="1"/>
</dbReference>
<dbReference type="PRINTS" id="PR00469">
    <property type="entry name" value="PNDRDTASEII"/>
</dbReference>
<proteinExistence type="predicted"/>
<dbReference type="OrthoDB" id="109585at2"/>
<dbReference type="Pfam" id="PF07992">
    <property type="entry name" value="Pyr_redox_2"/>
    <property type="match status" value="1"/>
</dbReference>
<dbReference type="InterPro" id="IPR023753">
    <property type="entry name" value="FAD/NAD-binding_dom"/>
</dbReference>
<evidence type="ECO:0000313" key="6">
    <source>
        <dbReference type="Proteomes" id="UP000245124"/>
    </source>
</evidence>
<feature type="modified residue" description="4-aspartylphosphate" evidence="3">
    <location>
        <position position="62"/>
    </location>
</feature>
<evidence type="ECO:0000256" key="1">
    <source>
        <dbReference type="ARBA" id="ARBA00022630"/>
    </source>
</evidence>
<dbReference type="Gene3D" id="3.40.30.10">
    <property type="entry name" value="Glutaredoxin"/>
    <property type="match status" value="1"/>
</dbReference>
<dbReference type="EMBL" id="BDUD01000002">
    <property type="protein sequence ID" value="GBG23231.1"/>
    <property type="molecule type" value="Genomic_DNA"/>
</dbReference>
<dbReference type="GO" id="GO:0000160">
    <property type="term" value="P:phosphorelay signal transduction system"/>
    <property type="evidence" value="ECO:0007669"/>
    <property type="project" value="InterPro"/>
</dbReference>
<dbReference type="PANTHER" id="PTHR48105">
    <property type="entry name" value="THIOREDOXIN REDUCTASE 1-RELATED-RELATED"/>
    <property type="match status" value="1"/>
</dbReference>
<feature type="domain" description="Response regulatory" evidence="4">
    <location>
        <begin position="5"/>
        <end position="128"/>
    </location>
</feature>
<evidence type="ECO:0000259" key="4">
    <source>
        <dbReference type="PROSITE" id="PS50110"/>
    </source>
</evidence>
<evidence type="ECO:0000256" key="2">
    <source>
        <dbReference type="ARBA" id="ARBA00023002"/>
    </source>
</evidence>
<reference evidence="5 6" key="1">
    <citation type="submission" date="2017-06" db="EMBL/GenBank/DDBJ databases">
        <title>Genome sequencing of cyanobaciteial culture collection at National Institute for Environmental Studies (NIES).</title>
        <authorList>
            <person name="Hirose Y."/>
            <person name="Shimura Y."/>
            <person name="Fujisawa T."/>
            <person name="Nakamura Y."/>
            <person name="Kawachi M."/>
        </authorList>
    </citation>
    <scope>NUCLEOTIDE SEQUENCE [LARGE SCALE GENOMIC DNA]</scope>
    <source>
        <strain evidence="5 6">NIES-4072</strain>
    </source>
</reference>
<dbReference type="InterPro" id="IPR050097">
    <property type="entry name" value="Ferredoxin-NADP_redctase_2"/>
</dbReference>
<evidence type="ECO:0000256" key="3">
    <source>
        <dbReference type="PROSITE-ProRule" id="PRU00169"/>
    </source>
</evidence>
<dbReference type="Proteomes" id="UP000245124">
    <property type="component" value="Unassembled WGS sequence"/>
</dbReference>
<dbReference type="SMART" id="SM00448">
    <property type="entry name" value="REC"/>
    <property type="match status" value="1"/>
</dbReference>
<keyword evidence="6" id="KW-1185">Reference proteome</keyword>
<dbReference type="PROSITE" id="PS50110">
    <property type="entry name" value="RESPONSE_REGULATORY"/>
    <property type="match status" value="1"/>
</dbReference>
<evidence type="ECO:0000313" key="5">
    <source>
        <dbReference type="EMBL" id="GBG23231.1"/>
    </source>
</evidence>
<dbReference type="Gene3D" id="3.40.50.2300">
    <property type="match status" value="1"/>
</dbReference>